<dbReference type="GeneID" id="89972727"/>
<dbReference type="AlphaFoldDB" id="A0AAV9NPN1"/>
<dbReference type="RefSeq" id="XP_064710749.1">
    <property type="nucleotide sequence ID" value="XM_064848125.1"/>
</dbReference>
<feature type="compositionally biased region" description="Low complexity" evidence="2">
    <location>
        <begin position="16"/>
        <end position="41"/>
    </location>
</feature>
<evidence type="ECO:0000256" key="2">
    <source>
        <dbReference type="SAM" id="MobiDB-lite"/>
    </source>
</evidence>
<dbReference type="EMBL" id="JAVRRD010000002">
    <property type="protein sequence ID" value="KAK5062477.1"/>
    <property type="molecule type" value="Genomic_DNA"/>
</dbReference>
<feature type="region of interest" description="Disordered" evidence="2">
    <location>
        <begin position="605"/>
        <end position="629"/>
    </location>
</feature>
<comment type="caution">
    <text evidence="3">The sequence shown here is derived from an EMBL/GenBank/DDBJ whole genome shotgun (WGS) entry which is preliminary data.</text>
</comment>
<feature type="compositionally biased region" description="Low complexity" evidence="2">
    <location>
        <begin position="51"/>
        <end position="61"/>
    </location>
</feature>
<feature type="compositionally biased region" description="Polar residues" evidence="2">
    <location>
        <begin position="182"/>
        <end position="197"/>
    </location>
</feature>
<feature type="coiled-coil region" evidence="1">
    <location>
        <begin position="422"/>
        <end position="551"/>
    </location>
</feature>
<feature type="coiled-coil region" evidence="1">
    <location>
        <begin position="657"/>
        <end position="716"/>
    </location>
</feature>
<proteinExistence type="predicted"/>
<keyword evidence="1" id="KW-0175">Coiled coil</keyword>
<gene>
    <name evidence="3" type="ORF">LTR84_004549</name>
</gene>
<dbReference type="Proteomes" id="UP001358417">
    <property type="component" value="Unassembled WGS sequence"/>
</dbReference>
<feature type="compositionally biased region" description="Low complexity" evidence="2">
    <location>
        <begin position="110"/>
        <end position="121"/>
    </location>
</feature>
<feature type="compositionally biased region" description="Polar residues" evidence="2">
    <location>
        <begin position="146"/>
        <end position="172"/>
    </location>
</feature>
<name>A0AAV9NPN1_9EURO</name>
<keyword evidence="4" id="KW-1185">Reference proteome</keyword>
<feature type="compositionally biased region" description="Polar residues" evidence="2">
    <location>
        <begin position="127"/>
        <end position="138"/>
    </location>
</feature>
<protein>
    <submittedName>
        <fullName evidence="3">Uncharacterized protein</fullName>
    </submittedName>
</protein>
<evidence type="ECO:0000313" key="3">
    <source>
        <dbReference type="EMBL" id="KAK5062477.1"/>
    </source>
</evidence>
<organism evidence="3 4">
    <name type="scientific">Exophiala bonariae</name>
    <dbReference type="NCBI Taxonomy" id="1690606"/>
    <lineage>
        <taxon>Eukaryota</taxon>
        <taxon>Fungi</taxon>
        <taxon>Dikarya</taxon>
        <taxon>Ascomycota</taxon>
        <taxon>Pezizomycotina</taxon>
        <taxon>Eurotiomycetes</taxon>
        <taxon>Chaetothyriomycetidae</taxon>
        <taxon>Chaetothyriales</taxon>
        <taxon>Herpotrichiellaceae</taxon>
        <taxon>Exophiala</taxon>
    </lineage>
</organism>
<reference evidence="3 4" key="1">
    <citation type="submission" date="2023-08" db="EMBL/GenBank/DDBJ databases">
        <title>Black Yeasts Isolated from many extreme environments.</title>
        <authorList>
            <person name="Coleine C."/>
            <person name="Stajich J.E."/>
            <person name="Selbmann L."/>
        </authorList>
    </citation>
    <scope>NUCLEOTIDE SEQUENCE [LARGE SCALE GENOMIC DNA]</scope>
    <source>
        <strain evidence="3 4">CCFEE 5792</strain>
    </source>
</reference>
<evidence type="ECO:0000313" key="4">
    <source>
        <dbReference type="Proteomes" id="UP001358417"/>
    </source>
</evidence>
<evidence type="ECO:0000256" key="1">
    <source>
        <dbReference type="SAM" id="Coils"/>
    </source>
</evidence>
<feature type="region of interest" description="Disordered" evidence="2">
    <location>
        <begin position="1"/>
        <end position="210"/>
    </location>
</feature>
<accession>A0AAV9NPN1</accession>
<sequence length="1035" mass="116183">MSTSYQTNAKPRGRRGSYSESSEKQSNSRASSSASVRLSKTLSRHLDEVSAPRNSRPSSPAVHNHSHRHRNLDLRSSDPCVNSRGQTPERRSRSKTQSGLSYTSDKDAHPSTATAASVASPEPHRSASFSVLGNSNGLSDPKSRSPESMNVPQGLTRNTRSFKSLASMQPTVTEEAEEHIGQRNSMTPQPSLQSPTIVPSPAPPKVSDMLPPRDIPMPFSPVTAKSSPQVLPGFDPRTSDTSLDELLLAAPAPKAPVPFISQPVISSDEEGAPVTIVPSLAGGWEQPQTYEQTPIQSYTPLASPPQSPMLHQYMGSPPLQAVPYMHPFPYPPPLMPNPTYSPGFYPTQFAPPPPPMPNFQTDMIPRSGSAGAEDERTRLLEKVSNVLPDINRLLHHYQETQGLLSEKENLVRQAETHHVEEVAKLQVELTVTKEEFEKLLGELATENVRLKGELADQAEKLARVEENSVRSARIREELEEHKLKYKEIEAECQQGRSVVENLMLEKVALRAEVEEYKKHLEANELRHEDQMEELRQNLEEQFRKRDEAYNKTASEQKTGLSKIQLDLAGMITKHSIQKKDLDSVRSLLSEQEKVAASRTKELAETRQMHKEELEARDQQEQEQDARHKHEVALWSKKMAEGIVRREEMIHEIRTSMEAQIEQEKKTAESRIASLTEKFSGEENRLSTALDASKALVEQLKEEMGKEREAHNALKSLHLEEKVAHNALQLQYNAASQHHSQLTDTMLVLKSKQAEWHQQSEKMDRILQSLGQLGSGKSGVGGDEYFVSAFDQLASSVEAISKQFLHDDLGGRAFTRNEFETSGLPDLMGQSECARGLRGLVMQSQIFRILQQRIFEPFLFVTAYDGDDNYGVDHCLAMIARLIRAKSVNRERIWRSMTMRAVYGSPYGRKAAVAAAGRISEEIMERLQTMAHPTNYDMLLRAVRLVVKTAIQLWRRSRLEWDWISSTMPPVPDRKRETDTMLWVRPHVARERIMGSVDGEESNQHGAYVYLQGTGIREDSPLVTARRQELLAGVGG</sequence>